<organism evidence="2 3">
    <name type="scientific">Colletotrichum incanum</name>
    <name type="common">Soybean anthracnose fungus</name>
    <dbReference type="NCBI Taxonomy" id="1573173"/>
    <lineage>
        <taxon>Eukaryota</taxon>
        <taxon>Fungi</taxon>
        <taxon>Dikarya</taxon>
        <taxon>Ascomycota</taxon>
        <taxon>Pezizomycotina</taxon>
        <taxon>Sordariomycetes</taxon>
        <taxon>Hypocreomycetidae</taxon>
        <taxon>Glomerellales</taxon>
        <taxon>Glomerellaceae</taxon>
        <taxon>Colletotrichum</taxon>
        <taxon>Colletotrichum spaethianum species complex</taxon>
    </lineage>
</organism>
<feature type="compositionally biased region" description="Polar residues" evidence="1">
    <location>
        <begin position="564"/>
        <end position="577"/>
    </location>
</feature>
<feature type="compositionally biased region" description="Basic residues" evidence="1">
    <location>
        <begin position="578"/>
        <end position="593"/>
    </location>
</feature>
<dbReference type="Proteomes" id="UP000076584">
    <property type="component" value="Unassembled WGS sequence"/>
</dbReference>
<evidence type="ECO:0000256" key="1">
    <source>
        <dbReference type="SAM" id="MobiDB-lite"/>
    </source>
</evidence>
<dbReference type="AlphaFoldDB" id="A0A166LM80"/>
<reference evidence="2 3" key="1">
    <citation type="submission" date="2015-06" db="EMBL/GenBank/DDBJ databases">
        <title>Survival trade-offs in plant roots during colonization by closely related pathogenic and mutualistic fungi.</title>
        <authorList>
            <person name="Hacquard S."/>
            <person name="Kracher B."/>
            <person name="Hiruma K."/>
            <person name="Weinman A."/>
            <person name="Muench P."/>
            <person name="Garrido Oter R."/>
            <person name="Ver Loren van Themaat E."/>
            <person name="Dallerey J.-F."/>
            <person name="Damm U."/>
            <person name="Henrissat B."/>
            <person name="Lespinet O."/>
            <person name="Thon M."/>
            <person name="Kemen E."/>
            <person name="McHardy A.C."/>
            <person name="Schulze-Lefert P."/>
            <person name="O'Connell R.J."/>
        </authorList>
    </citation>
    <scope>NUCLEOTIDE SEQUENCE [LARGE SCALE GENOMIC DNA]</scope>
    <source>
        <strain evidence="2 3">MAFF 238704</strain>
    </source>
</reference>
<dbReference type="STRING" id="1573173.A0A166LM80"/>
<accession>A0A166LM80</accession>
<evidence type="ECO:0000313" key="3">
    <source>
        <dbReference type="Proteomes" id="UP000076584"/>
    </source>
</evidence>
<protein>
    <submittedName>
        <fullName evidence="2">Ankyrin unc44</fullName>
    </submittedName>
</protein>
<gene>
    <name evidence="2" type="ORF">CI238_12683</name>
</gene>
<dbReference type="EMBL" id="LFIW01002741">
    <property type="protein sequence ID" value="KZL63699.1"/>
    <property type="molecule type" value="Genomic_DNA"/>
</dbReference>
<keyword evidence="3" id="KW-1185">Reference proteome</keyword>
<feature type="region of interest" description="Disordered" evidence="1">
    <location>
        <begin position="519"/>
        <end position="631"/>
    </location>
</feature>
<name>A0A166LM80_COLIC</name>
<feature type="compositionally biased region" description="Basic and acidic residues" evidence="1">
    <location>
        <begin position="594"/>
        <end position="603"/>
    </location>
</feature>
<feature type="compositionally biased region" description="Polar residues" evidence="1">
    <location>
        <begin position="527"/>
        <end position="554"/>
    </location>
</feature>
<feature type="region of interest" description="Disordered" evidence="1">
    <location>
        <begin position="93"/>
        <end position="116"/>
    </location>
</feature>
<comment type="caution">
    <text evidence="2">The sequence shown here is derived from an EMBL/GenBank/DDBJ whole genome shotgun (WGS) entry which is preliminary data.</text>
</comment>
<sequence length="631" mass="72890">MHSTEAQETTVSVDHIVAMGDAELVLFMKKHRRPNGGYELPVDGWEKLSSFERNRLAERLKTHERDLAQSPTPYSYPVDVNELDARLHQVSRISNTSSQYEPRPNEQPYSPTLPVDPEAERTRHEIESYHKLVKDGGRPLYPIHLILDVHRNPDNYAEMLRPWQESLTQIRPDGIIMRQLQRWQDFRWWQKDNRGLEDDDGGFLAYVEREKVEVQRDCLMGAVATRLAEIEDDPSCLEWKWKLQQSLRHRQRRQCREQDCSGFGDYTEAVKRRLARHGFTEPFVLDEDPTAQNQLTTWIEYLNYEYWWLDKYTSDIKDSKPHHDNAWQTLVDEQILKPNETKEHLRTDTSSLECETDKQDAIKAVERAESEGKRILKLTQQSPGRRRMTAEKRISMIRTSCDRLLEAKDHLEQVKKRNSLILKFVKDTFGYARATRNAACHGNLVQWVLAQYPLINAEMSQLRAPKTRSGGTRGGKRRLTMDDEPLERCPQKKLKLSGESSSVLGSGIWVSCGYTHSQSRTLDHEPSQGSQTKVSGVTLQQSVDDGRVTSQGTRRSARIAALWENTSISKPSASQKAPRSRSKAAPRLCRRPHSPAEDRENTPRRRSLNVSQHGAPKGIRMSRRLRRLPHG</sequence>
<feature type="compositionally biased region" description="Basic residues" evidence="1">
    <location>
        <begin position="620"/>
        <end position="631"/>
    </location>
</feature>
<proteinExistence type="predicted"/>
<evidence type="ECO:0000313" key="2">
    <source>
        <dbReference type="EMBL" id="KZL63699.1"/>
    </source>
</evidence>
<feature type="region of interest" description="Disordered" evidence="1">
    <location>
        <begin position="464"/>
        <end position="495"/>
    </location>
</feature>